<dbReference type="Proteomes" id="UP000283841">
    <property type="component" value="Unassembled WGS sequence"/>
</dbReference>
<dbReference type="EMBL" id="RCNU01000026">
    <property type="protein sequence ID" value="RWQ91207.1"/>
    <property type="molecule type" value="Genomic_DNA"/>
</dbReference>
<dbReference type="GeneID" id="39597566"/>
<sequence>MKKQICHFHSICIPQTSEDLDHPADVESQERLNLVDQYHSELLKISPRETWSGDAHLKSVPYPILGTEIHQRQLSTLSDALVLAITDIVERWWTDPAARFPERMPIEPVEEELLRWMHHQEPNILRPFKSCSGSWRPDFLLESSPEGPEETENYRICEINARFCWNGFLYTAFGQQALLNMNIESFGLRGATDPQTVISGLQGLYNAQLPLHLVKGEEYGYDIHMFVSLAQRVLGIRPRVIHPHSLRLMPAASPGGYKLYCVAEAGSKQSEVTNEAGEILEEIYQLGLELHQRELLAMSFEMLQQISLRCFNDMRTVLLVHDKRMLGLVQEELSSLVTRNVLTPHEADALDRGIVPTIIPGSEKLERFISQCQETESLKDQYILKPVRSGKGVGILFGDQLTHEEWMSALHHMQCPRLIPSRTTYVVQKRVEQRRYDVLFEENDGVQSFPLVGTFHIVHGSFLGLGLWRSGPGRICALSRGGAWMCSVMKKD</sequence>
<accession>A0A443HHG0</accession>
<comment type="caution">
    <text evidence="1">The sequence shown here is derived from an EMBL/GenBank/DDBJ whole genome shotgun (WGS) entry which is preliminary data.</text>
</comment>
<dbReference type="SUPFAM" id="SSF56059">
    <property type="entry name" value="Glutathione synthetase ATP-binding domain-like"/>
    <property type="match status" value="1"/>
</dbReference>
<proteinExistence type="predicted"/>
<dbReference type="VEuPathDB" id="FungiDB:C8Q69DRAFT_410191"/>
<dbReference type="AlphaFoldDB" id="A0A443HHG0"/>
<name>A0A443HHG0_BYSSP</name>
<dbReference type="RefSeq" id="XP_028480852.1">
    <property type="nucleotide sequence ID" value="XM_028628289.1"/>
</dbReference>
<keyword evidence="2" id="KW-1185">Reference proteome</keyword>
<organism evidence="1 2">
    <name type="scientific">Byssochlamys spectabilis</name>
    <name type="common">Paecilomyces variotii</name>
    <dbReference type="NCBI Taxonomy" id="264951"/>
    <lineage>
        <taxon>Eukaryota</taxon>
        <taxon>Fungi</taxon>
        <taxon>Dikarya</taxon>
        <taxon>Ascomycota</taxon>
        <taxon>Pezizomycotina</taxon>
        <taxon>Eurotiomycetes</taxon>
        <taxon>Eurotiomycetidae</taxon>
        <taxon>Eurotiales</taxon>
        <taxon>Thermoascaceae</taxon>
        <taxon>Paecilomyces</taxon>
    </lineage>
</organism>
<reference evidence="1 2" key="1">
    <citation type="journal article" date="2018" name="Front. Microbiol.">
        <title>Genomic and genetic insights into a cosmopolitan fungus, Paecilomyces variotii (Eurotiales).</title>
        <authorList>
            <person name="Urquhart A.S."/>
            <person name="Mondo S.J."/>
            <person name="Makela M.R."/>
            <person name="Hane J.K."/>
            <person name="Wiebenga A."/>
            <person name="He G."/>
            <person name="Mihaltcheva S."/>
            <person name="Pangilinan J."/>
            <person name="Lipzen A."/>
            <person name="Barry K."/>
            <person name="de Vries R.P."/>
            <person name="Grigoriev I.V."/>
            <person name="Idnurm A."/>
        </authorList>
    </citation>
    <scope>NUCLEOTIDE SEQUENCE [LARGE SCALE GENOMIC DNA]</scope>
    <source>
        <strain evidence="1 2">CBS 101075</strain>
    </source>
</reference>
<gene>
    <name evidence="1" type="ORF">C8Q69DRAFT_410191</name>
</gene>
<evidence type="ECO:0000313" key="1">
    <source>
        <dbReference type="EMBL" id="RWQ91207.1"/>
    </source>
</evidence>
<protein>
    <submittedName>
        <fullName evidence="1">Uncharacterized protein</fullName>
    </submittedName>
</protein>
<evidence type="ECO:0000313" key="2">
    <source>
        <dbReference type="Proteomes" id="UP000283841"/>
    </source>
</evidence>